<name>A0A4P9C6W2_EUBML</name>
<organism evidence="4 5">
    <name type="scientific">Eubacterium maltosivorans</name>
    <dbReference type="NCBI Taxonomy" id="2041044"/>
    <lineage>
        <taxon>Bacteria</taxon>
        <taxon>Bacillati</taxon>
        <taxon>Bacillota</taxon>
        <taxon>Clostridia</taxon>
        <taxon>Eubacteriales</taxon>
        <taxon>Eubacteriaceae</taxon>
        <taxon>Eubacterium</taxon>
    </lineage>
</organism>
<dbReference type="SUPFAM" id="SSF57997">
    <property type="entry name" value="Tropomyosin"/>
    <property type="match status" value="1"/>
</dbReference>
<evidence type="ECO:0000259" key="3">
    <source>
        <dbReference type="Pfam" id="PF21939"/>
    </source>
</evidence>
<dbReference type="Pfam" id="PF21939">
    <property type="entry name" value="Gp10_C"/>
    <property type="match status" value="1"/>
</dbReference>
<reference evidence="4 5" key="1">
    <citation type="submission" date="2018-05" db="EMBL/GenBank/DDBJ databases">
        <title>Genome comparison of Eubacterium sp.</title>
        <authorList>
            <person name="Feng Y."/>
            <person name="Sanchez-Andrea I."/>
            <person name="Stams A.J.M."/>
            <person name="De Vos W.M."/>
        </authorList>
    </citation>
    <scope>NUCLEOTIDE SEQUENCE [LARGE SCALE GENOMIC DNA]</scope>
    <source>
        <strain evidence="4 5">YI</strain>
    </source>
</reference>
<evidence type="ECO:0000259" key="2">
    <source>
        <dbReference type="Pfam" id="PF14594"/>
    </source>
</evidence>
<dbReference type="SUPFAM" id="SSF88874">
    <property type="entry name" value="Receptor-binding domain of short tail fibre protein gp12"/>
    <property type="match status" value="1"/>
</dbReference>
<feature type="domain" description="Baseplate structural protein Gp10 C-terminal" evidence="3">
    <location>
        <begin position="1525"/>
        <end position="1649"/>
    </location>
</feature>
<dbReference type="EMBL" id="CP029487">
    <property type="protein sequence ID" value="QCT71074.1"/>
    <property type="molecule type" value="Genomic_DNA"/>
</dbReference>
<dbReference type="InterPro" id="IPR029432">
    <property type="entry name" value="Gp28/Gp37-like_dom"/>
</dbReference>
<sequence>MKPIIRVYNKDLQFIGEVHDASSVIWTKRWSTYGDFEIHLDKPNPLFENGNYVMLNHDPYKCGVIEYDQDDGDGYQYNSTEDYVVKGYSLLFLLYHRITVPTSANDGYLVWNNKPAEDIMYELVDGQVIHPLDTKRVIPHFEAAANQHRGKKMTFRSRLKYLPDELYELSIESGLGVAVRFDPVGKRFIFEVLEGVDRRRTGLGTEINRQSYIFSRRNRKVKKHTYTHDTSSFKNMAYIGGQGDGDDRTIVTIYDDLSGLNRREAFIDARDIADEDENTNRALVDRGKTKLTTDFREVINYEYEAETEDYMVLWDLGDTCTYIDDKKQITLHQQVTEVQETHEDGQLKIDPTFGYTENSVSKSLASVTQATIVERTGISAKFTQLYADYAEIQTIVAGKADIQDLTAMNGKITNLEAGIVTITGNLNAAVADITTLKSNYVEVNKLVAEKASIESLNAVKAYIEDLEANIITVDQLNATNARVDILEAGNVTITGRLDAAEGHITDLTADNVTINGKLTAAEANIGKLTADLVTTNELVAKKAAVEDLNAANAKIEKLEADIANVGDLSAITADIGKLKADVADIDTAMIGKADIDLANIKNGCITTAMIGTGVIGTTQIADGSITDAKIVGLTANKITAGRLDAAQIEVVNLNAANITVGTINGVQIAPGAIDLDKLSGTVSGMINGAVDTANNAQTTADGKNKIYYQNTQPGLTGNKKGDTWFDTANGYKAYVWDGTKWSASPFGSGALSDAVNSSITTAGSNASTALANAAAAKTAADQAAKDAQTAQSNASAAKTAADQAAKDLEAAEKNLAAVTGRVDATEEEIAAAQAAVTTAQNKANAAAQAAATAQSTADTAKQNAATAQTKADSAYSLADQAKKAAATAQTSADGKNTVFYQTAQPPTTGRKTGDTWFDTDDGNRIYRWDGSKWTAAQFGTNAIANAAITNALIADATIQSAKIAALDAAKITTGILSADRIAAGSIVFGKLDGSTQGTINTAKDNANAALLLEQVETITGSLKKFKNVCGYTNDVANLKGYLIITTPITPSRMVNVHISGYNYVSANETIDLRVGFYNYGSSITSAGYVNNGSLQFSSIKVAKVSASDTRAVIIIGSADTVWQYPKIIVDEVITGYSTVCPDSYKDGFSATITATLPTTYVQTATLSGSAFKNEIGSLDSVLAAWCYNNDKTYINGGKIYTGSIAASQIAANAIIAGKIAANAVTASTIVAGAVTLDKLAANSVNASKIVAGSITAAQLAANTITGDKIAATTIAAGNLAANSVTSDKIVADAVTTAKIAAKAVTANEMAAGSITASNAALADACIVTAKIADGAITNAKIANATIQSAKIAALDAAKITSGYIAAARIQAKTLTADKLNISTLSALTANLGTVTAGVLQSGNYSAGNAGMKIDLTNGTVDLTGNITSANATYKAKFNSAALSFYMASGNTTIGSIAAVPNDEGYDTYGLKITSGNLLSLRTGLYLNISSGYKVSIHTDNGASLGMSDNIVSLDGTIYIQNKTFLDRTYPVGSIYMSVNSTSPATLFGGTWVEIQGRFLLGRSSSYGNGSTGGAASVAISTAQMPSHGHTIRGWNIGANGALPDTTPYNWVGYDRSGWYSVDSVISKTGSGSAHDNMPPYLAVYMWKRTA</sequence>
<dbReference type="Proteomes" id="UP000218387">
    <property type="component" value="Chromosome"/>
</dbReference>
<feature type="coiled-coil region" evidence="1">
    <location>
        <begin position="794"/>
        <end position="842"/>
    </location>
</feature>
<evidence type="ECO:0000313" key="5">
    <source>
        <dbReference type="Proteomes" id="UP000218387"/>
    </source>
</evidence>
<dbReference type="InterPro" id="IPR053827">
    <property type="entry name" value="Gp10_C"/>
</dbReference>
<evidence type="ECO:0000256" key="1">
    <source>
        <dbReference type="SAM" id="Coils"/>
    </source>
</evidence>
<dbReference type="KEGG" id="emt:CPZ25_006955"/>
<proteinExistence type="predicted"/>
<protein>
    <submittedName>
        <fullName evidence="4">Uncharacterized protein</fullName>
    </submittedName>
</protein>
<feature type="coiled-coil region" evidence="1">
    <location>
        <begin position="541"/>
        <end position="568"/>
    </location>
</feature>
<dbReference type="RefSeq" id="WP_096920716.1">
    <property type="nucleotide sequence ID" value="NZ_CP029487.1"/>
</dbReference>
<dbReference type="Pfam" id="PF14594">
    <property type="entry name" value="Sipho_Gp37"/>
    <property type="match status" value="1"/>
</dbReference>
<accession>A0A4P9C6W2</accession>
<keyword evidence="1" id="KW-0175">Coiled coil</keyword>
<gene>
    <name evidence="4" type="ORF">CPZ25_006955</name>
</gene>
<keyword evidence="5" id="KW-1185">Reference proteome</keyword>
<feature type="domain" description="Gp28/Gp37-like" evidence="2">
    <location>
        <begin position="5"/>
        <end position="355"/>
    </location>
</feature>
<evidence type="ECO:0000313" key="4">
    <source>
        <dbReference type="EMBL" id="QCT71074.1"/>
    </source>
</evidence>